<dbReference type="InterPro" id="IPR019398">
    <property type="entry name" value="Pre-rRNA_process_TSR2"/>
</dbReference>
<evidence type="ECO:0000313" key="6">
    <source>
        <dbReference type="Proteomes" id="UP000002051"/>
    </source>
</evidence>
<feature type="compositionally biased region" description="Basic and acidic residues" evidence="3">
    <location>
        <begin position="202"/>
        <end position="212"/>
    </location>
</feature>
<organism evidence="4 6">
    <name type="scientific">Medicago truncatula</name>
    <name type="common">Barrel medic</name>
    <name type="synonym">Medicago tribuloides</name>
    <dbReference type="NCBI Taxonomy" id="3880"/>
    <lineage>
        <taxon>Eukaryota</taxon>
        <taxon>Viridiplantae</taxon>
        <taxon>Streptophyta</taxon>
        <taxon>Embryophyta</taxon>
        <taxon>Tracheophyta</taxon>
        <taxon>Spermatophyta</taxon>
        <taxon>Magnoliopsida</taxon>
        <taxon>eudicotyledons</taxon>
        <taxon>Gunneridae</taxon>
        <taxon>Pentapetalae</taxon>
        <taxon>rosids</taxon>
        <taxon>fabids</taxon>
        <taxon>Fabales</taxon>
        <taxon>Fabaceae</taxon>
        <taxon>Papilionoideae</taxon>
        <taxon>50 kb inversion clade</taxon>
        <taxon>NPAAA clade</taxon>
        <taxon>Hologalegina</taxon>
        <taxon>IRL clade</taxon>
        <taxon>Trifolieae</taxon>
        <taxon>Medicago</taxon>
    </lineage>
</organism>
<dbReference type="Proteomes" id="UP000002051">
    <property type="component" value="Unassembled WGS sequence"/>
</dbReference>
<dbReference type="EMBL" id="CM001223">
    <property type="protein sequence ID" value="AES82209.1"/>
    <property type="molecule type" value="Genomic_DNA"/>
</dbReference>
<dbReference type="STRING" id="3880.G7KTM9"/>
<keyword evidence="6" id="KW-1185">Reference proteome</keyword>
<accession>G7KTM9</accession>
<dbReference type="PANTHER" id="PTHR21250">
    <property type="entry name" value="PRE-RRNA-PROCESSING PROTEIN TSR2 HOMOLOG"/>
    <property type="match status" value="1"/>
</dbReference>
<proteinExistence type="inferred from homology"/>
<dbReference type="GO" id="GO:0005634">
    <property type="term" value="C:nucleus"/>
    <property type="evidence" value="ECO:0000318"/>
    <property type="project" value="GO_Central"/>
</dbReference>
<dbReference type="GO" id="GO:0000462">
    <property type="term" value="P:maturation of SSU-rRNA from tricistronic rRNA transcript (SSU-rRNA, 5.8S rRNA, LSU-rRNA)"/>
    <property type="evidence" value="ECO:0000318"/>
    <property type="project" value="GO_Central"/>
</dbReference>
<reference evidence="4 6" key="2">
    <citation type="journal article" date="2014" name="BMC Genomics">
        <title>An improved genome release (version Mt4.0) for the model legume Medicago truncatula.</title>
        <authorList>
            <person name="Tang H."/>
            <person name="Krishnakumar V."/>
            <person name="Bidwell S."/>
            <person name="Rosen B."/>
            <person name="Chan A."/>
            <person name="Zhou S."/>
            <person name="Gentzbittel L."/>
            <person name="Childs K.L."/>
            <person name="Yandell M."/>
            <person name="Gundlach H."/>
            <person name="Mayer K.F."/>
            <person name="Schwartz D.C."/>
            <person name="Town C.D."/>
        </authorList>
    </citation>
    <scope>GENOME REANNOTATION</scope>
    <source>
        <strain evidence="5 6">cv. Jemalong A17</strain>
    </source>
</reference>
<dbReference type="AlphaFoldDB" id="G7KTM9"/>
<evidence type="ECO:0000256" key="2">
    <source>
        <dbReference type="ARBA" id="ARBA00022552"/>
    </source>
</evidence>
<reference evidence="4 6" key="1">
    <citation type="journal article" date="2011" name="Nature">
        <title>The Medicago genome provides insight into the evolution of rhizobial symbioses.</title>
        <authorList>
            <person name="Young N.D."/>
            <person name="Debelle F."/>
            <person name="Oldroyd G.E."/>
            <person name="Geurts R."/>
            <person name="Cannon S.B."/>
            <person name="Udvardi M.K."/>
            <person name="Benedito V.A."/>
            <person name="Mayer K.F."/>
            <person name="Gouzy J."/>
            <person name="Schoof H."/>
            <person name="Van de Peer Y."/>
            <person name="Proost S."/>
            <person name="Cook D.R."/>
            <person name="Meyers B.C."/>
            <person name="Spannagl M."/>
            <person name="Cheung F."/>
            <person name="De Mita S."/>
            <person name="Krishnakumar V."/>
            <person name="Gundlach H."/>
            <person name="Zhou S."/>
            <person name="Mudge J."/>
            <person name="Bharti A.K."/>
            <person name="Murray J.D."/>
            <person name="Naoumkina M.A."/>
            <person name="Rosen B."/>
            <person name="Silverstein K.A."/>
            <person name="Tang H."/>
            <person name="Rombauts S."/>
            <person name="Zhao P.X."/>
            <person name="Zhou P."/>
            <person name="Barbe V."/>
            <person name="Bardou P."/>
            <person name="Bechner M."/>
            <person name="Bellec A."/>
            <person name="Berger A."/>
            <person name="Berges H."/>
            <person name="Bidwell S."/>
            <person name="Bisseling T."/>
            <person name="Choisne N."/>
            <person name="Couloux A."/>
            <person name="Denny R."/>
            <person name="Deshpande S."/>
            <person name="Dai X."/>
            <person name="Doyle J.J."/>
            <person name="Dudez A.M."/>
            <person name="Farmer A.D."/>
            <person name="Fouteau S."/>
            <person name="Franken C."/>
            <person name="Gibelin C."/>
            <person name="Gish J."/>
            <person name="Goldstein S."/>
            <person name="Gonzalez A.J."/>
            <person name="Green P.J."/>
            <person name="Hallab A."/>
            <person name="Hartog M."/>
            <person name="Hua A."/>
            <person name="Humphray S.J."/>
            <person name="Jeong D.H."/>
            <person name="Jing Y."/>
            <person name="Jocker A."/>
            <person name="Kenton S.M."/>
            <person name="Kim D.J."/>
            <person name="Klee K."/>
            <person name="Lai H."/>
            <person name="Lang C."/>
            <person name="Lin S."/>
            <person name="Macmil S.L."/>
            <person name="Magdelenat G."/>
            <person name="Matthews L."/>
            <person name="McCorrison J."/>
            <person name="Monaghan E.L."/>
            <person name="Mun J.H."/>
            <person name="Najar F.Z."/>
            <person name="Nicholson C."/>
            <person name="Noirot C."/>
            <person name="O'Bleness M."/>
            <person name="Paule C.R."/>
            <person name="Poulain J."/>
            <person name="Prion F."/>
            <person name="Qin B."/>
            <person name="Qu C."/>
            <person name="Retzel E.F."/>
            <person name="Riddle C."/>
            <person name="Sallet E."/>
            <person name="Samain S."/>
            <person name="Samson N."/>
            <person name="Sanders I."/>
            <person name="Saurat O."/>
            <person name="Scarpelli C."/>
            <person name="Schiex T."/>
            <person name="Segurens B."/>
            <person name="Severin A.J."/>
            <person name="Sherrier D.J."/>
            <person name="Shi R."/>
            <person name="Sims S."/>
            <person name="Singer S.R."/>
            <person name="Sinharoy S."/>
            <person name="Sterck L."/>
            <person name="Viollet A."/>
            <person name="Wang B.B."/>
            <person name="Wang K."/>
            <person name="Wang M."/>
            <person name="Wang X."/>
            <person name="Warfsmann J."/>
            <person name="Weissenbach J."/>
            <person name="White D.D."/>
            <person name="White J.D."/>
            <person name="Wiley G.B."/>
            <person name="Wincker P."/>
            <person name="Xing Y."/>
            <person name="Yang L."/>
            <person name="Yao Z."/>
            <person name="Ying F."/>
            <person name="Zhai J."/>
            <person name="Zhou L."/>
            <person name="Zuber A."/>
            <person name="Denarie J."/>
            <person name="Dixon R.A."/>
            <person name="May G.D."/>
            <person name="Schwartz D.C."/>
            <person name="Rogers J."/>
            <person name="Quetier F."/>
            <person name="Town C.D."/>
            <person name="Roe B.A."/>
        </authorList>
    </citation>
    <scope>NUCLEOTIDE SEQUENCE [LARGE SCALE GENOMIC DNA]</scope>
    <source>
        <strain evidence="4">A17</strain>
        <strain evidence="5 6">cv. Jemalong A17</strain>
    </source>
</reference>
<keyword evidence="2" id="KW-0698">rRNA processing</keyword>
<evidence type="ECO:0000256" key="1">
    <source>
        <dbReference type="ARBA" id="ARBA00006524"/>
    </source>
</evidence>
<feature type="region of interest" description="Disordered" evidence="3">
    <location>
        <begin position="202"/>
        <end position="225"/>
    </location>
</feature>
<name>G7KTM9_MEDTR</name>
<dbReference type="PaxDb" id="3880-AES82209"/>
<evidence type="ECO:0000256" key="3">
    <source>
        <dbReference type="SAM" id="MobiDB-lite"/>
    </source>
</evidence>
<dbReference type="eggNOG" id="KOG2441">
    <property type="taxonomic scope" value="Eukaryota"/>
</dbReference>
<gene>
    <name evidence="4" type="ordered locus">MTR_7g109770</name>
</gene>
<reference evidence="5" key="3">
    <citation type="submission" date="2015-04" db="UniProtKB">
        <authorList>
            <consortium name="EnsemblPlants"/>
        </authorList>
    </citation>
    <scope>IDENTIFICATION</scope>
    <source>
        <strain evidence="5">cv. Jemalong A17</strain>
    </source>
</reference>
<sequence>MGGLLNGKPMEVFREGICLAINYWWEIRCFVGREFGGNLNQLSDSLFQSDQDQIVTLPSSATTKLKELISFYGFDLIYLDNSLQEVSEQLVLMYHECLQRDFTSVQIILEANLRSARILSNELYALPIHYQLATDASITKEVATKLMLMHKECLQGNFSSVEILREESLNQEDKGMLEKIGVAPPAAAVPVVSEKIGVERGKEREKERRLEAEDAAMGKKSRITRDRDRDISEKLDLGYASPKHGTEVLYDERLFNEDKSTLFTPKKDVYTLMKKLAEFEPEKADPFII</sequence>
<evidence type="ECO:0000313" key="5">
    <source>
        <dbReference type="EnsemblPlants" id="AES82209"/>
    </source>
</evidence>
<dbReference type="EnsemblPlants" id="AES82209">
    <property type="protein sequence ID" value="AES82209"/>
    <property type="gene ID" value="MTR_7g109770"/>
</dbReference>
<protein>
    <submittedName>
        <fullName evidence="4 5">Uncharacterized protein</fullName>
    </submittedName>
</protein>
<evidence type="ECO:0000313" key="4">
    <source>
        <dbReference type="EMBL" id="AES82209.1"/>
    </source>
</evidence>
<comment type="similarity">
    <text evidence="1">Belongs to the TSR2 family.</text>
</comment>
<dbReference type="HOGENOM" id="CLU_964332_0_0_1"/>